<dbReference type="STRING" id="747365.Thena_1206"/>
<dbReference type="PROSITE" id="PS50887">
    <property type="entry name" value="GGDEF"/>
    <property type="match status" value="1"/>
</dbReference>
<dbReference type="FunFam" id="3.30.70.270:FF:000001">
    <property type="entry name" value="Diguanylate cyclase domain protein"/>
    <property type="match status" value="1"/>
</dbReference>
<keyword evidence="3" id="KW-0175">Coiled coil</keyword>
<dbReference type="GO" id="GO:0006355">
    <property type="term" value="P:regulation of DNA-templated transcription"/>
    <property type="evidence" value="ECO:0007669"/>
    <property type="project" value="InterPro"/>
</dbReference>
<dbReference type="InterPro" id="IPR001610">
    <property type="entry name" value="PAC"/>
</dbReference>
<dbReference type="RefSeq" id="WP_013756546.1">
    <property type="nucleotide sequence ID" value="NC_015499.1"/>
</dbReference>
<dbReference type="eggNOG" id="COG2202">
    <property type="taxonomic scope" value="Bacteria"/>
</dbReference>
<evidence type="ECO:0000259" key="5">
    <source>
        <dbReference type="PROSITE" id="PS50113"/>
    </source>
</evidence>
<reference evidence="7 8" key="1">
    <citation type="submission" date="2011-04" db="EMBL/GenBank/DDBJ databases">
        <title>The complete genome of Thermodesulfobium narugense DSM 14796.</title>
        <authorList>
            <consortium name="US DOE Joint Genome Institute (JGI-PGF)"/>
            <person name="Lucas S."/>
            <person name="Han J."/>
            <person name="Lapidus A."/>
            <person name="Bruce D."/>
            <person name="Goodwin L."/>
            <person name="Pitluck S."/>
            <person name="Peters L."/>
            <person name="Kyrpides N."/>
            <person name="Mavromatis K."/>
            <person name="Pagani I."/>
            <person name="Ivanova N."/>
            <person name="Ovchinnikova G."/>
            <person name="Zhang X."/>
            <person name="Saunders L."/>
            <person name="Detter J.C."/>
            <person name="Tapia R."/>
            <person name="Han C."/>
            <person name="Land M."/>
            <person name="Hauser L."/>
            <person name="Markowitz V."/>
            <person name="Cheng J.-F."/>
            <person name="Hugenholtz P."/>
            <person name="Woyke T."/>
            <person name="Wu D."/>
            <person name="Spring S."/>
            <person name="Schroeder M."/>
            <person name="Brambilla E."/>
            <person name="Klenk H.-P."/>
            <person name="Eisen J.A."/>
        </authorList>
    </citation>
    <scope>NUCLEOTIDE SEQUENCE [LARGE SCALE GENOMIC DNA]</scope>
    <source>
        <strain evidence="7 8">DSM 14796</strain>
    </source>
</reference>
<dbReference type="GO" id="GO:0052621">
    <property type="term" value="F:diguanylate cyclase activity"/>
    <property type="evidence" value="ECO:0007669"/>
    <property type="project" value="UniProtKB-EC"/>
</dbReference>
<dbReference type="AlphaFoldDB" id="M1E8A7"/>
<dbReference type="CDD" id="cd00130">
    <property type="entry name" value="PAS"/>
    <property type="match status" value="2"/>
</dbReference>
<dbReference type="SMART" id="SM00267">
    <property type="entry name" value="GGDEF"/>
    <property type="match status" value="1"/>
</dbReference>
<evidence type="ECO:0000313" key="7">
    <source>
        <dbReference type="EMBL" id="AEE14825.1"/>
    </source>
</evidence>
<dbReference type="PANTHER" id="PTHR45138">
    <property type="entry name" value="REGULATORY COMPONENTS OF SENSORY TRANSDUCTION SYSTEM"/>
    <property type="match status" value="1"/>
</dbReference>
<dbReference type="Gene3D" id="3.30.450.20">
    <property type="entry name" value="PAS domain"/>
    <property type="match status" value="3"/>
</dbReference>
<dbReference type="InterPro" id="IPR000160">
    <property type="entry name" value="GGDEF_dom"/>
</dbReference>
<keyword evidence="8" id="KW-1185">Reference proteome</keyword>
<dbReference type="SMART" id="SM00086">
    <property type="entry name" value="PAC"/>
    <property type="match status" value="2"/>
</dbReference>
<dbReference type="eggNOG" id="COG3706">
    <property type="taxonomic scope" value="Bacteria"/>
</dbReference>
<dbReference type="EC" id="2.7.7.65" evidence="1"/>
<dbReference type="InterPro" id="IPR035965">
    <property type="entry name" value="PAS-like_dom_sf"/>
</dbReference>
<dbReference type="Gene3D" id="3.30.70.270">
    <property type="match status" value="1"/>
</dbReference>
<feature type="domain" description="PAS" evidence="4">
    <location>
        <begin position="13"/>
        <end position="84"/>
    </location>
</feature>
<accession>M1E8A7</accession>
<organism evidence="7 8">
    <name type="scientific">Thermodesulfobium narugense DSM 14796</name>
    <dbReference type="NCBI Taxonomy" id="747365"/>
    <lineage>
        <taxon>Bacteria</taxon>
        <taxon>Pseudomonadati</taxon>
        <taxon>Thermodesulfobiota</taxon>
        <taxon>Thermodesulfobiia</taxon>
        <taxon>Thermodesulfobiales</taxon>
        <taxon>Thermodesulfobiaceae</taxon>
        <taxon>Thermodesulfobium</taxon>
    </lineage>
</organism>
<evidence type="ECO:0000256" key="2">
    <source>
        <dbReference type="ARBA" id="ARBA00034247"/>
    </source>
</evidence>
<dbReference type="Pfam" id="PF13426">
    <property type="entry name" value="PAS_9"/>
    <property type="match status" value="2"/>
</dbReference>
<name>M1E8A7_9BACT</name>
<gene>
    <name evidence="7" type="ORF">Thena_1206</name>
</gene>
<evidence type="ECO:0000313" key="8">
    <source>
        <dbReference type="Proteomes" id="UP000011765"/>
    </source>
</evidence>
<dbReference type="Pfam" id="PF00990">
    <property type="entry name" value="GGDEF"/>
    <property type="match status" value="1"/>
</dbReference>
<dbReference type="NCBIfam" id="TIGR00254">
    <property type="entry name" value="GGDEF"/>
    <property type="match status" value="1"/>
</dbReference>
<dbReference type="GO" id="GO:0043709">
    <property type="term" value="P:cell adhesion involved in single-species biofilm formation"/>
    <property type="evidence" value="ECO:0007669"/>
    <property type="project" value="TreeGrafter"/>
</dbReference>
<dbReference type="HOGENOM" id="CLU_000445_11_4_9"/>
<dbReference type="InterPro" id="IPR000700">
    <property type="entry name" value="PAS-assoc_C"/>
</dbReference>
<dbReference type="SUPFAM" id="SSF55785">
    <property type="entry name" value="PYP-like sensor domain (PAS domain)"/>
    <property type="match status" value="3"/>
</dbReference>
<evidence type="ECO:0000256" key="3">
    <source>
        <dbReference type="SAM" id="Coils"/>
    </source>
</evidence>
<dbReference type="InterPro" id="IPR043128">
    <property type="entry name" value="Rev_trsase/Diguanyl_cyclase"/>
</dbReference>
<feature type="domain" description="PAS" evidence="4">
    <location>
        <begin position="139"/>
        <end position="192"/>
    </location>
</feature>
<sequence length="560" mass="65544">MENRLDFKIDLRKKSFLRQLFEKSINEIYIFHPKSLKFFAVNQAARKNLGFSPEELSNMTPVDLKPEMSVDRFKRLLEPLIKGEKGSISFQTKHRRKDGTLYPVEVNLQLISYRGKNLCIAFISDITERVLIEDEMQEAQLKFDVVINSVWDAIVIIDDQDRVTFWNKAAEKLFGYSWEEVIWKKLDQFLVPGSYYKPHIETIKHNFLEGKGNSLDRVVEMKVRNKDGREVFIEVSLSIFNFKDNWYSVGIARDIGERKKLEEENKIKEERLRLMLEGLPTPAWLITKDRKILAQNKMAEKLFYTKVNGYCWEEIHKNKYIQKTNKDVYENIGVPLPDTKCYFCKADDALSRNESINIEVELEDKIWDTWWIPLGGDIYLHYANDVTKYKNIEKELYLLSITDPLTGAYNRRYFLERLDEEIERSRRTGSKFSVIMLDIDNFKGINDKFGHNAGDLVLKSLSETIKDRIRKIDIFARWGGEEFVILLPETTPERALILAEELRIRLNNLKIEGIKGFTVSLGIAGFRKEDDIDSLIERADNLMYEAKAVGKNCVRYEESG</sequence>
<feature type="coiled-coil region" evidence="3">
    <location>
        <begin position="251"/>
        <end position="278"/>
    </location>
</feature>
<dbReference type="InterPro" id="IPR000014">
    <property type="entry name" value="PAS"/>
</dbReference>
<feature type="domain" description="GGDEF" evidence="6">
    <location>
        <begin position="430"/>
        <end position="559"/>
    </location>
</feature>
<feature type="domain" description="PAC" evidence="5">
    <location>
        <begin position="217"/>
        <end position="267"/>
    </location>
</feature>
<dbReference type="SMART" id="SM00091">
    <property type="entry name" value="PAS"/>
    <property type="match status" value="3"/>
</dbReference>
<evidence type="ECO:0000259" key="6">
    <source>
        <dbReference type="PROSITE" id="PS50887"/>
    </source>
</evidence>
<proteinExistence type="predicted"/>
<dbReference type="KEGG" id="tnr:Thena_1206"/>
<dbReference type="PROSITE" id="PS50112">
    <property type="entry name" value="PAS"/>
    <property type="match status" value="2"/>
</dbReference>
<dbReference type="PROSITE" id="PS50113">
    <property type="entry name" value="PAC"/>
    <property type="match status" value="1"/>
</dbReference>
<protein>
    <recommendedName>
        <fullName evidence="1">diguanylate cyclase</fullName>
        <ecNumber evidence="1">2.7.7.65</ecNumber>
    </recommendedName>
</protein>
<dbReference type="SUPFAM" id="SSF55073">
    <property type="entry name" value="Nucleotide cyclase"/>
    <property type="match status" value="1"/>
</dbReference>
<evidence type="ECO:0000259" key="4">
    <source>
        <dbReference type="PROSITE" id="PS50112"/>
    </source>
</evidence>
<dbReference type="Proteomes" id="UP000011765">
    <property type="component" value="Chromosome"/>
</dbReference>
<dbReference type="CDD" id="cd01949">
    <property type="entry name" value="GGDEF"/>
    <property type="match status" value="1"/>
</dbReference>
<dbReference type="EMBL" id="CP002690">
    <property type="protein sequence ID" value="AEE14825.1"/>
    <property type="molecule type" value="Genomic_DNA"/>
</dbReference>
<dbReference type="GO" id="GO:0005886">
    <property type="term" value="C:plasma membrane"/>
    <property type="evidence" value="ECO:0007669"/>
    <property type="project" value="TreeGrafter"/>
</dbReference>
<evidence type="ECO:0000256" key="1">
    <source>
        <dbReference type="ARBA" id="ARBA00012528"/>
    </source>
</evidence>
<dbReference type="PANTHER" id="PTHR45138:SF9">
    <property type="entry name" value="DIGUANYLATE CYCLASE DGCM-RELATED"/>
    <property type="match status" value="1"/>
</dbReference>
<dbReference type="NCBIfam" id="TIGR00229">
    <property type="entry name" value="sensory_box"/>
    <property type="match status" value="2"/>
</dbReference>
<dbReference type="InterPro" id="IPR029787">
    <property type="entry name" value="Nucleotide_cyclase"/>
</dbReference>
<comment type="catalytic activity">
    <reaction evidence="2">
        <text>2 GTP = 3',3'-c-di-GMP + 2 diphosphate</text>
        <dbReference type="Rhea" id="RHEA:24898"/>
        <dbReference type="ChEBI" id="CHEBI:33019"/>
        <dbReference type="ChEBI" id="CHEBI:37565"/>
        <dbReference type="ChEBI" id="CHEBI:58805"/>
        <dbReference type="EC" id="2.7.7.65"/>
    </reaction>
</comment>
<dbReference type="GO" id="GO:1902201">
    <property type="term" value="P:negative regulation of bacterial-type flagellum-dependent cell motility"/>
    <property type="evidence" value="ECO:0007669"/>
    <property type="project" value="TreeGrafter"/>
</dbReference>
<dbReference type="OrthoDB" id="9783388at2"/>
<dbReference type="InterPro" id="IPR050469">
    <property type="entry name" value="Diguanylate_Cyclase"/>
</dbReference>